<accession>A0ABX0V6X7</accession>
<dbReference type="InterPro" id="IPR018211">
    <property type="entry name" value="ADH_Fe_CS"/>
</dbReference>
<dbReference type="InterPro" id="IPR039697">
    <property type="entry name" value="Alcohol_dehydrogenase_Fe"/>
</dbReference>
<dbReference type="PANTHER" id="PTHR11496">
    <property type="entry name" value="ALCOHOL DEHYDROGENASE"/>
    <property type="match status" value="1"/>
</dbReference>
<dbReference type="CDD" id="cd08191">
    <property type="entry name" value="Fe-ADH-like"/>
    <property type="match status" value="1"/>
</dbReference>
<dbReference type="EC" id="1.1.1.1" evidence="4"/>
<reference evidence="4 5" key="1">
    <citation type="submission" date="2020-03" db="EMBL/GenBank/DDBJ databases">
        <title>Genomic Encyclopedia of Type Strains, Phase IV (KMG-IV): sequencing the most valuable type-strain genomes for metagenomic binning, comparative biology and taxonomic classification.</title>
        <authorList>
            <person name="Goeker M."/>
        </authorList>
    </citation>
    <scope>NUCLEOTIDE SEQUENCE [LARGE SCALE GENOMIC DNA]</scope>
    <source>
        <strain evidence="4 5">DSM 103870</strain>
    </source>
</reference>
<evidence type="ECO:0000313" key="4">
    <source>
        <dbReference type="EMBL" id="NIJ60090.1"/>
    </source>
</evidence>
<sequence length="401" mass="42073">MRLDYGVTRAPARLFFGPGQRQAIGRAARDLGRKVLICTDERLARLPILQEILEDITVHNGLEATVFDATEPELPLAGILDCVAEYRSFDPDVIVGLGGGSCLDLAKLVSLLLSYEGPLSQYYGEFKVPGPVRPLIAVPTTSGTGSEVTPVAVLADPERTMKVGISSPALIPHTAICDPELTVTCPPGLTAISGADALAHAVEAFAAVSRPPDPRMAMERVFVGKNTLSDHYALLAIKLIFESLRRAVADGGDIEARSAVMLGATYAGLAFGSGGTAIAHAIQYPVGAQTHTAHGLGVGILLPYTMDFNMQAASASYAEVGRVIGAASADQPDEEAGRAAIAAVRKLFGDIGIPASLRNIALTEDDLDSLSVLSMNAARLVENNPAAVDPESIKQILMRAL</sequence>
<evidence type="ECO:0000259" key="3">
    <source>
        <dbReference type="Pfam" id="PF25137"/>
    </source>
</evidence>
<dbReference type="Pfam" id="PF25137">
    <property type="entry name" value="ADH_Fe_C"/>
    <property type="match status" value="1"/>
</dbReference>
<dbReference type="PROSITE" id="PS00913">
    <property type="entry name" value="ADH_IRON_1"/>
    <property type="match status" value="1"/>
</dbReference>
<dbReference type="InterPro" id="IPR001670">
    <property type="entry name" value="ADH_Fe/GldA"/>
</dbReference>
<dbReference type="InterPro" id="IPR056798">
    <property type="entry name" value="ADH_Fe_C"/>
</dbReference>
<dbReference type="Proteomes" id="UP001429580">
    <property type="component" value="Unassembled WGS sequence"/>
</dbReference>
<dbReference type="PANTHER" id="PTHR11496:SF83">
    <property type="entry name" value="HYDROXYACID-OXOACID TRANSHYDROGENASE, MITOCHONDRIAL"/>
    <property type="match status" value="1"/>
</dbReference>
<evidence type="ECO:0000313" key="5">
    <source>
        <dbReference type="Proteomes" id="UP001429580"/>
    </source>
</evidence>
<evidence type="ECO:0000256" key="1">
    <source>
        <dbReference type="ARBA" id="ARBA00023002"/>
    </source>
</evidence>
<dbReference type="RefSeq" id="WP_166956062.1">
    <property type="nucleotide sequence ID" value="NZ_JAASQI010000013.1"/>
</dbReference>
<dbReference type="GO" id="GO:0004022">
    <property type="term" value="F:alcohol dehydrogenase (NAD+) activity"/>
    <property type="evidence" value="ECO:0007669"/>
    <property type="project" value="UniProtKB-EC"/>
</dbReference>
<dbReference type="Gene3D" id="3.40.50.1970">
    <property type="match status" value="1"/>
</dbReference>
<feature type="domain" description="Alcohol dehydrogenase iron-type/glycerol dehydrogenase GldA" evidence="2">
    <location>
        <begin position="11"/>
        <end position="179"/>
    </location>
</feature>
<keyword evidence="1 4" id="KW-0560">Oxidoreductase</keyword>
<feature type="domain" description="Fe-containing alcohol dehydrogenase-like C-terminal" evidence="3">
    <location>
        <begin position="190"/>
        <end position="400"/>
    </location>
</feature>
<dbReference type="Pfam" id="PF00465">
    <property type="entry name" value="Fe-ADH"/>
    <property type="match status" value="1"/>
</dbReference>
<dbReference type="SUPFAM" id="SSF56796">
    <property type="entry name" value="Dehydroquinate synthase-like"/>
    <property type="match status" value="1"/>
</dbReference>
<protein>
    <submittedName>
        <fullName evidence="4">Alcohol dehydrogenase</fullName>
        <ecNumber evidence="4">1.1.1.1</ecNumber>
    </submittedName>
</protein>
<dbReference type="Gene3D" id="1.20.1090.10">
    <property type="entry name" value="Dehydroquinate synthase-like - alpha domain"/>
    <property type="match status" value="1"/>
</dbReference>
<comment type="caution">
    <text evidence="4">The sequence shown here is derived from an EMBL/GenBank/DDBJ whole genome shotgun (WGS) entry which is preliminary data.</text>
</comment>
<proteinExistence type="predicted"/>
<keyword evidence="5" id="KW-1185">Reference proteome</keyword>
<organism evidence="4 5">
    <name type="scientific">Pseudochelatococcus lubricantis</name>
    <dbReference type="NCBI Taxonomy" id="1538102"/>
    <lineage>
        <taxon>Bacteria</taxon>
        <taxon>Pseudomonadati</taxon>
        <taxon>Pseudomonadota</taxon>
        <taxon>Alphaproteobacteria</taxon>
        <taxon>Hyphomicrobiales</taxon>
        <taxon>Chelatococcaceae</taxon>
        <taxon>Pseudochelatococcus</taxon>
    </lineage>
</organism>
<name>A0ABX0V6X7_9HYPH</name>
<dbReference type="EMBL" id="JAASQI010000013">
    <property type="protein sequence ID" value="NIJ60090.1"/>
    <property type="molecule type" value="Genomic_DNA"/>
</dbReference>
<gene>
    <name evidence="4" type="ORF">FHS82_003956</name>
</gene>
<evidence type="ECO:0000259" key="2">
    <source>
        <dbReference type="Pfam" id="PF00465"/>
    </source>
</evidence>